<protein>
    <submittedName>
        <fullName evidence="6">Complex I intermediate-associated protein 30, mitochondrial</fullName>
    </submittedName>
</protein>
<keyword evidence="4" id="KW-0143">Chaperone</keyword>
<evidence type="ECO:0000313" key="7">
    <source>
        <dbReference type="Proteomes" id="UP000198287"/>
    </source>
</evidence>
<evidence type="ECO:0000256" key="4">
    <source>
        <dbReference type="ARBA" id="ARBA00023186"/>
    </source>
</evidence>
<comment type="caution">
    <text evidence="6">The sequence shown here is derived from an EMBL/GenBank/DDBJ whole genome shotgun (WGS) entry which is preliminary data.</text>
</comment>
<dbReference type="Gene3D" id="2.60.120.430">
    <property type="entry name" value="Galactose-binding lectin"/>
    <property type="match status" value="1"/>
</dbReference>
<feature type="domain" description="NADH:ubiquinone oxidoreductase intermediate-associated protein 30" evidence="5">
    <location>
        <begin position="106"/>
        <end position="278"/>
    </location>
</feature>
<dbReference type="EMBL" id="LNIX01000002">
    <property type="protein sequence ID" value="OXA60119.1"/>
    <property type="molecule type" value="Genomic_DNA"/>
</dbReference>
<dbReference type="GO" id="GO:0032981">
    <property type="term" value="P:mitochondrial respiratory chain complex I assembly"/>
    <property type="evidence" value="ECO:0007669"/>
    <property type="project" value="TreeGrafter"/>
</dbReference>
<dbReference type="AlphaFoldDB" id="A0A226ERI3"/>
<dbReference type="GO" id="GO:0051082">
    <property type="term" value="F:unfolded protein binding"/>
    <property type="evidence" value="ECO:0007669"/>
    <property type="project" value="TreeGrafter"/>
</dbReference>
<dbReference type="PANTHER" id="PTHR13194">
    <property type="entry name" value="COMPLEX I INTERMEDIATE-ASSOCIATED PROTEIN 30"/>
    <property type="match status" value="1"/>
</dbReference>
<dbReference type="OrthoDB" id="42561at2759"/>
<evidence type="ECO:0000256" key="3">
    <source>
        <dbReference type="ARBA" id="ARBA00023128"/>
    </source>
</evidence>
<dbReference type="SUPFAM" id="SSF49785">
    <property type="entry name" value="Galactose-binding domain-like"/>
    <property type="match status" value="1"/>
</dbReference>
<dbReference type="Proteomes" id="UP000198287">
    <property type="component" value="Unassembled WGS sequence"/>
</dbReference>
<evidence type="ECO:0000256" key="2">
    <source>
        <dbReference type="ARBA" id="ARBA00007884"/>
    </source>
</evidence>
<dbReference type="GO" id="GO:0005739">
    <property type="term" value="C:mitochondrion"/>
    <property type="evidence" value="ECO:0007669"/>
    <property type="project" value="UniProtKB-SubCell"/>
</dbReference>
<proteinExistence type="inferred from homology"/>
<dbReference type="OMA" id="KRTGYAN"/>
<gene>
    <name evidence="6" type="ORF">Fcan01_05983</name>
</gene>
<evidence type="ECO:0000259" key="5">
    <source>
        <dbReference type="Pfam" id="PF08547"/>
    </source>
</evidence>
<dbReference type="InterPro" id="IPR039131">
    <property type="entry name" value="NDUFAF1"/>
</dbReference>
<name>A0A226ERI3_FOLCA</name>
<comment type="subcellular location">
    <subcellularLocation>
        <location evidence="1">Mitochondrion</location>
    </subcellularLocation>
</comment>
<comment type="similarity">
    <text evidence="2">Belongs to the CIA30 family.</text>
</comment>
<evidence type="ECO:0000256" key="1">
    <source>
        <dbReference type="ARBA" id="ARBA00004173"/>
    </source>
</evidence>
<sequence>MWKNTKLFHDTCRQCRRSLFPSNERGIQSTSVSNRFWESSPRGEYRDQKKFAKEYEKEQLKKLWGLKDGFRDLRDEVFKWTKEVKDHVTGDDSHLWVIHGDRDPVWTFNNKNTLSQFQAFSDSDHNEGFSKCELVMSPTGKGLFQGFVNTRPPKDGRVKYAGYCIMKSNDIVKSFKRRAHMDWSNYTHLVMRVRGDGRSFVINLSVAGFYDITWNDVYHYVLFTRGGPYWQFVKIPFSKFVMASKGRTQDFQERVPLTQISSFGIAAAKVDGPFSLEIDYVGLECDESFAEEFAYEMYRVPKYIANV</sequence>
<keyword evidence="7" id="KW-1185">Reference proteome</keyword>
<organism evidence="6 7">
    <name type="scientific">Folsomia candida</name>
    <name type="common">Springtail</name>
    <dbReference type="NCBI Taxonomy" id="158441"/>
    <lineage>
        <taxon>Eukaryota</taxon>
        <taxon>Metazoa</taxon>
        <taxon>Ecdysozoa</taxon>
        <taxon>Arthropoda</taxon>
        <taxon>Hexapoda</taxon>
        <taxon>Collembola</taxon>
        <taxon>Entomobryomorpha</taxon>
        <taxon>Isotomoidea</taxon>
        <taxon>Isotomidae</taxon>
        <taxon>Proisotominae</taxon>
        <taxon>Folsomia</taxon>
    </lineage>
</organism>
<reference evidence="6 7" key="1">
    <citation type="submission" date="2015-12" db="EMBL/GenBank/DDBJ databases">
        <title>The genome of Folsomia candida.</title>
        <authorList>
            <person name="Faddeeva A."/>
            <person name="Derks M.F."/>
            <person name="Anvar Y."/>
            <person name="Smit S."/>
            <person name="Van Straalen N."/>
            <person name="Roelofs D."/>
        </authorList>
    </citation>
    <scope>NUCLEOTIDE SEQUENCE [LARGE SCALE GENOMIC DNA]</scope>
    <source>
        <strain evidence="6 7">VU population</strain>
        <tissue evidence="6">Whole body</tissue>
    </source>
</reference>
<dbReference type="GO" id="GO:0006120">
    <property type="term" value="P:mitochondrial electron transport, NADH to ubiquinone"/>
    <property type="evidence" value="ECO:0007669"/>
    <property type="project" value="TreeGrafter"/>
</dbReference>
<dbReference type="PANTHER" id="PTHR13194:SF18">
    <property type="entry name" value="COMPLEX I INTERMEDIATE-ASSOCIATED PROTEIN 30, MITOCHONDRIAL"/>
    <property type="match status" value="1"/>
</dbReference>
<keyword evidence="3" id="KW-0496">Mitochondrion</keyword>
<evidence type="ECO:0000313" key="6">
    <source>
        <dbReference type="EMBL" id="OXA60119.1"/>
    </source>
</evidence>
<dbReference type="InterPro" id="IPR013857">
    <property type="entry name" value="NADH-UbQ_OxRdtase-assoc_prot30"/>
</dbReference>
<accession>A0A226ERI3</accession>
<dbReference type="Pfam" id="PF08547">
    <property type="entry name" value="CIA30"/>
    <property type="match status" value="1"/>
</dbReference>
<dbReference type="InterPro" id="IPR008979">
    <property type="entry name" value="Galactose-bd-like_sf"/>
</dbReference>
<dbReference type="STRING" id="158441.A0A226ERI3"/>